<organism evidence="6 7">
    <name type="scientific">Thalassiosira oceanica</name>
    <name type="common">Marine diatom</name>
    <dbReference type="NCBI Taxonomy" id="159749"/>
    <lineage>
        <taxon>Eukaryota</taxon>
        <taxon>Sar</taxon>
        <taxon>Stramenopiles</taxon>
        <taxon>Ochrophyta</taxon>
        <taxon>Bacillariophyta</taxon>
        <taxon>Coscinodiscophyceae</taxon>
        <taxon>Thalassiosirophycidae</taxon>
        <taxon>Thalassiosirales</taxon>
        <taxon>Thalassiosiraceae</taxon>
        <taxon>Thalassiosira</taxon>
    </lineage>
</organism>
<evidence type="ECO:0000259" key="5">
    <source>
        <dbReference type="PROSITE" id="PS50158"/>
    </source>
</evidence>
<feature type="region of interest" description="Disordered" evidence="3">
    <location>
        <begin position="139"/>
        <end position="218"/>
    </location>
</feature>
<name>K0R5V6_THAOC</name>
<keyword evidence="1" id="KW-0479">Metal-binding</keyword>
<dbReference type="eggNOG" id="KOG0118">
    <property type="taxonomic scope" value="Eukaryota"/>
</dbReference>
<dbReference type="Proteomes" id="UP000266841">
    <property type="component" value="Unassembled WGS sequence"/>
</dbReference>
<dbReference type="EMBL" id="AGNL01047167">
    <property type="protein sequence ID" value="EJK47249.1"/>
    <property type="molecule type" value="Genomic_DNA"/>
</dbReference>
<reference evidence="6 7" key="1">
    <citation type="journal article" date="2012" name="Genome Biol.">
        <title>Genome and low-iron response of an oceanic diatom adapted to chronic iron limitation.</title>
        <authorList>
            <person name="Lommer M."/>
            <person name="Specht M."/>
            <person name="Roy A.S."/>
            <person name="Kraemer L."/>
            <person name="Andreson R."/>
            <person name="Gutowska M.A."/>
            <person name="Wolf J."/>
            <person name="Bergner S.V."/>
            <person name="Schilhabel M.B."/>
            <person name="Klostermeier U.C."/>
            <person name="Beiko R.G."/>
            <person name="Rosenstiel P."/>
            <person name="Hippler M."/>
            <person name="Laroche J."/>
        </authorList>
    </citation>
    <scope>NUCLEOTIDE SEQUENCE [LARGE SCALE GENOMIC DNA]</scope>
    <source>
        <strain evidence="6 7">CCMP1005</strain>
    </source>
</reference>
<accession>K0R5V6</accession>
<evidence type="ECO:0000313" key="6">
    <source>
        <dbReference type="EMBL" id="EJK47249.1"/>
    </source>
</evidence>
<dbReference type="SUPFAM" id="SSF57756">
    <property type="entry name" value="Retrovirus zinc finger-like domains"/>
    <property type="match status" value="3"/>
</dbReference>
<dbReference type="PANTHER" id="PTHR46978:SF1">
    <property type="entry name" value="ZINC KNUCKLE (CCHC-TYPE) FAMILY PROTEIN"/>
    <property type="match status" value="1"/>
</dbReference>
<dbReference type="PROSITE" id="PS50102">
    <property type="entry name" value="RRM"/>
    <property type="match status" value="1"/>
</dbReference>
<dbReference type="eggNOG" id="KOG4400">
    <property type="taxonomic scope" value="Eukaryota"/>
</dbReference>
<evidence type="ECO:0000256" key="3">
    <source>
        <dbReference type="SAM" id="MobiDB-lite"/>
    </source>
</evidence>
<sequence>MQHATCAVAGAAAAPAGPLHYGHHAGPADSDVQQRAFSPVYACTGVSLVVGVVVVGEQQLTMDNSLRARGWSVQSSDDGERIGRPRAESHLSEMTDQSISNEEKQLLFASNAFAANNGHDSHHHLPVTTNQRKDEIDMFGGSSEEEGEEQQPPPTKRLKLESHRGVTTKSDCVNGSSSVVGNSSKASKSSSDEDESDDAELDAEEVPKRPHVELSANQRQQLNFAKSNLSKWAARLFDPNRPRGLVEPPMVIPLNDEFLTAFGKREKEYDELAGREIEIDKKSLDANDAQEEEGESQEKKPKLDPSKGKVKLANLKYTTTTATIARICATIGPVVDVNLITDDRGQSTGRAYVTFEEEQSAIDCVQKLNEKLLEGRVVYVSACSGSSGGRKGAGGGGGEKGATRRKNNRYWEKDISIKCNNCGEVGHMAKDCPKDGQLKPCGLCAGLGHEMWACPMKSICFNCGVPGHVSRECNQRRGVPERKICTICFRSDHHRFQCRERPWNAPFQDAICMQTGRQGQLMKNEMRWFFGLRGVSCFNCGQKGHLGIDCRRPNVEACMKNPELAQAEIDMAGEEAKVSFKCQISDAVESRGTTAAVQAEFGACRRLSAGTARDTDHRTTDFRPSAKN</sequence>
<dbReference type="InterPro" id="IPR000504">
    <property type="entry name" value="RRM_dom"/>
</dbReference>
<feature type="compositionally biased region" description="Basic and acidic residues" evidence="3">
    <location>
        <begin position="78"/>
        <end position="93"/>
    </location>
</feature>
<dbReference type="GO" id="GO:0003723">
    <property type="term" value="F:RNA binding"/>
    <property type="evidence" value="ECO:0007669"/>
    <property type="project" value="UniProtKB-UniRule"/>
</dbReference>
<feature type="compositionally biased region" description="Acidic residues" evidence="3">
    <location>
        <begin position="192"/>
        <end position="204"/>
    </location>
</feature>
<feature type="region of interest" description="Disordered" evidence="3">
    <location>
        <begin position="71"/>
        <end position="99"/>
    </location>
</feature>
<dbReference type="SMART" id="SM00360">
    <property type="entry name" value="RRM"/>
    <property type="match status" value="1"/>
</dbReference>
<dbReference type="Gene3D" id="3.30.70.330">
    <property type="match status" value="1"/>
</dbReference>
<dbReference type="GO" id="GO:0008270">
    <property type="term" value="F:zinc ion binding"/>
    <property type="evidence" value="ECO:0007669"/>
    <property type="project" value="UniProtKB-KW"/>
</dbReference>
<dbReference type="InterPro" id="IPR036875">
    <property type="entry name" value="Znf_CCHC_sf"/>
</dbReference>
<evidence type="ECO:0000313" key="7">
    <source>
        <dbReference type="Proteomes" id="UP000266841"/>
    </source>
</evidence>
<dbReference type="InterPro" id="IPR035979">
    <property type="entry name" value="RBD_domain_sf"/>
</dbReference>
<feature type="compositionally biased region" description="Low complexity" evidence="3">
    <location>
        <begin position="174"/>
        <end position="189"/>
    </location>
</feature>
<feature type="compositionally biased region" description="Basic and acidic residues" evidence="3">
    <location>
        <begin position="296"/>
        <end position="306"/>
    </location>
</feature>
<feature type="region of interest" description="Disordered" evidence="3">
    <location>
        <begin position="280"/>
        <end position="306"/>
    </location>
</feature>
<dbReference type="PANTHER" id="PTHR46978">
    <property type="entry name" value="ZINC KNUCKLE (CCHC-TYPE) FAMILY PROTEIN"/>
    <property type="match status" value="1"/>
</dbReference>
<keyword evidence="1" id="KW-0863">Zinc-finger</keyword>
<keyword evidence="7" id="KW-1185">Reference proteome</keyword>
<feature type="domain" description="CCHC-type" evidence="5">
    <location>
        <begin position="537"/>
        <end position="552"/>
    </location>
</feature>
<protein>
    <submittedName>
        <fullName evidence="6">Uncharacterized protein</fullName>
    </submittedName>
</protein>
<dbReference type="SMART" id="SM00343">
    <property type="entry name" value="ZnF_C2HC"/>
    <property type="match status" value="5"/>
</dbReference>
<comment type="caution">
    <text evidence="6">The sequence shown here is derived from an EMBL/GenBank/DDBJ whole genome shotgun (WGS) entry which is preliminary data.</text>
</comment>
<dbReference type="AlphaFoldDB" id="K0R5V6"/>
<dbReference type="Pfam" id="PF00076">
    <property type="entry name" value="RRM_1"/>
    <property type="match status" value="1"/>
</dbReference>
<dbReference type="Pfam" id="PF00098">
    <property type="entry name" value="zf-CCHC"/>
    <property type="match status" value="3"/>
</dbReference>
<proteinExistence type="predicted"/>
<dbReference type="InterPro" id="IPR012677">
    <property type="entry name" value="Nucleotide-bd_a/b_plait_sf"/>
</dbReference>
<dbReference type="Gene3D" id="4.10.60.10">
    <property type="entry name" value="Zinc finger, CCHC-type"/>
    <property type="match status" value="3"/>
</dbReference>
<feature type="region of interest" description="Disordered" evidence="3">
    <location>
        <begin position="386"/>
        <end position="405"/>
    </location>
</feature>
<dbReference type="SUPFAM" id="SSF54928">
    <property type="entry name" value="RNA-binding domain, RBD"/>
    <property type="match status" value="1"/>
</dbReference>
<evidence type="ECO:0000256" key="2">
    <source>
        <dbReference type="PROSITE-ProRule" id="PRU00176"/>
    </source>
</evidence>
<dbReference type="OMA" id="KWAARLF"/>
<dbReference type="OrthoDB" id="196607at2759"/>
<dbReference type="PROSITE" id="PS50158">
    <property type="entry name" value="ZF_CCHC"/>
    <property type="match status" value="3"/>
</dbReference>
<feature type="compositionally biased region" description="Gly residues" evidence="3">
    <location>
        <begin position="386"/>
        <end position="400"/>
    </location>
</feature>
<dbReference type="InterPro" id="IPR001878">
    <property type="entry name" value="Znf_CCHC"/>
</dbReference>
<keyword evidence="2" id="KW-0694">RNA-binding</keyword>
<evidence type="ECO:0000256" key="1">
    <source>
        <dbReference type="PROSITE-ProRule" id="PRU00047"/>
    </source>
</evidence>
<feature type="domain" description="CCHC-type" evidence="5">
    <location>
        <begin position="460"/>
        <end position="475"/>
    </location>
</feature>
<feature type="domain" description="RRM" evidence="4">
    <location>
        <begin position="308"/>
        <end position="385"/>
    </location>
</feature>
<feature type="domain" description="CCHC-type" evidence="5">
    <location>
        <begin position="418"/>
        <end position="434"/>
    </location>
</feature>
<keyword evidence="1" id="KW-0862">Zinc</keyword>
<evidence type="ECO:0000259" key="4">
    <source>
        <dbReference type="PROSITE" id="PS50102"/>
    </source>
</evidence>
<dbReference type="CDD" id="cd00590">
    <property type="entry name" value="RRM_SF"/>
    <property type="match status" value="1"/>
</dbReference>
<gene>
    <name evidence="6" type="ORF">THAOC_34043</name>
</gene>